<dbReference type="AlphaFoldDB" id="A0A367VD12"/>
<gene>
    <name evidence="1" type="ORF">TH6_08590</name>
</gene>
<dbReference type="EMBL" id="JPWB01000003">
    <property type="protein sequence ID" value="RCK23084.1"/>
    <property type="molecule type" value="Genomic_DNA"/>
</dbReference>
<accession>A0A367VD12</accession>
<sequence length="158" mass="16947">MVNPKGLNNKLFTKSVRCRLLLNEAIFATISPLDALSAPEYRFRGHLLLENILRYLSCILVVLIGPTALLSGHDAVQANVNASGAGHHAEMMNLSADQAGGGHASHVDICGVTLCGPFADIVNGSSVFMPLLSSAQFWIKDQRLFSADQDGSYKPPRA</sequence>
<name>A0A367VD12_9PROT</name>
<organism evidence="1 2">
    <name type="scientific">Thalassospira profundimaris</name>
    <dbReference type="NCBI Taxonomy" id="502049"/>
    <lineage>
        <taxon>Bacteria</taxon>
        <taxon>Pseudomonadati</taxon>
        <taxon>Pseudomonadota</taxon>
        <taxon>Alphaproteobacteria</taxon>
        <taxon>Rhodospirillales</taxon>
        <taxon>Thalassospiraceae</taxon>
        <taxon>Thalassospira</taxon>
    </lineage>
</organism>
<protein>
    <submittedName>
        <fullName evidence="1">Uncharacterized protein</fullName>
    </submittedName>
</protein>
<evidence type="ECO:0000313" key="1">
    <source>
        <dbReference type="EMBL" id="RCK23084.1"/>
    </source>
</evidence>
<dbReference type="Proteomes" id="UP000253061">
    <property type="component" value="Unassembled WGS sequence"/>
</dbReference>
<evidence type="ECO:0000313" key="2">
    <source>
        <dbReference type="Proteomes" id="UP000253061"/>
    </source>
</evidence>
<comment type="caution">
    <text evidence="1">The sequence shown here is derived from an EMBL/GenBank/DDBJ whole genome shotgun (WGS) entry which is preliminary data.</text>
</comment>
<proteinExistence type="predicted"/>
<reference evidence="1 2" key="1">
    <citation type="submission" date="2014-07" db="EMBL/GenBank/DDBJ databases">
        <title>Draft genome sequence of Thalassospira profundimaris R8-17.</title>
        <authorList>
            <person name="Lai Q."/>
            <person name="Shao Z."/>
        </authorList>
    </citation>
    <scope>NUCLEOTIDE SEQUENCE [LARGE SCALE GENOMIC DNA]</scope>
    <source>
        <strain evidence="1 2">R8-17</strain>
    </source>
</reference>